<keyword evidence="2" id="KW-0560">Oxidoreductase</keyword>
<reference evidence="3 4" key="1">
    <citation type="submission" date="2024-09" db="EMBL/GenBank/DDBJ databases">
        <authorList>
            <person name="Sun Q."/>
            <person name="Mori K."/>
        </authorList>
    </citation>
    <scope>NUCLEOTIDE SEQUENCE [LARGE SCALE GENOMIC DNA]</scope>
    <source>
        <strain evidence="3 4">JCM 12822</strain>
    </source>
</reference>
<evidence type="ECO:0000256" key="1">
    <source>
        <dbReference type="ARBA" id="ARBA00006484"/>
    </source>
</evidence>
<dbReference type="Gene3D" id="3.40.50.720">
    <property type="entry name" value="NAD(P)-binding Rossmann-like Domain"/>
    <property type="match status" value="1"/>
</dbReference>
<dbReference type="InterPro" id="IPR002347">
    <property type="entry name" value="SDR_fam"/>
</dbReference>
<dbReference type="PANTHER" id="PTHR24321:SF8">
    <property type="entry name" value="ESTRADIOL 17-BETA-DEHYDROGENASE 8-RELATED"/>
    <property type="match status" value="1"/>
</dbReference>
<dbReference type="PANTHER" id="PTHR24321">
    <property type="entry name" value="DEHYDROGENASES, SHORT CHAIN"/>
    <property type="match status" value="1"/>
</dbReference>
<accession>A0ABV5Z600</accession>
<proteinExistence type="inferred from homology"/>
<evidence type="ECO:0000313" key="3">
    <source>
        <dbReference type="EMBL" id="MFB9861536.1"/>
    </source>
</evidence>
<comment type="similarity">
    <text evidence="1">Belongs to the short-chain dehydrogenases/reductases (SDR) family.</text>
</comment>
<dbReference type="SUPFAM" id="SSF51735">
    <property type="entry name" value="NAD(P)-binding Rossmann-fold domains"/>
    <property type="match status" value="1"/>
</dbReference>
<organism evidence="3 4">
    <name type="scientific">Salinicoccus siamensis</name>
    <dbReference type="NCBI Taxonomy" id="381830"/>
    <lineage>
        <taxon>Bacteria</taxon>
        <taxon>Bacillati</taxon>
        <taxon>Bacillota</taxon>
        <taxon>Bacilli</taxon>
        <taxon>Bacillales</taxon>
        <taxon>Staphylococcaceae</taxon>
        <taxon>Salinicoccus</taxon>
    </lineage>
</organism>
<dbReference type="CDD" id="cd05233">
    <property type="entry name" value="SDR_c"/>
    <property type="match status" value="1"/>
</dbReference>
<sequence length="145" mass="15881">MGLKDKVAQTFLGKGVKVAIADDDGNASRKAEGNLAGHGDVAFQWIDVSVEEDFKKGVAPAVEKFGHLNIMFNHAGIGLRGETHKLFYEDAQRVIKANRDSVFYKLSYTPPRSAINLMTKSVGLQYAKNNPRASAVLQAMSMPVW</sequence>
<comment type="caution">
    <text evidence="3">The sequence shown here is derived from an EMBL/GenBank/DDBJ whole genome shotgun (WGS) entry which is preliminary data.</text>
</comment>
<dbReference type="Proteomes" id="UP001589740">
    <property type="component" value="Unassembled WGS sequence"/>
</dbReference>
<name>A0ABV5Z600_9STAP</name>
<dbReference type="RefSeq" id="WP_380571956.1">
    <property type="nucleotide sequence ID" value="NZ_JBHMAH010000031.1"/>
</dbReference>
<evidence type="ECO:0000313" key="4">
    <source>
        <dbReference type="Proteomes" id="UP001589740"/>
    </source>
</evidence>
<dbReference type="EMBL" id="JBHMAH010000031">
    <property type="protein sequence ID" value="MFB9861536.1"/>
    <property type="molecule type" value="Genomic_DNA"/>
</dbReference>
<protein>
    <submittedName>
        <fullName evidence="3">SDR family oxidoreductase</fullName>
    </submittedName>
</protein>
<evidence type="ECO:0000256" key="2">
    <source>
        <dbReference type="ARBA" id="ARBA00023002"/>
    </source>
</evidence>
<dbReference type="InterPro" id="IPR036291">
    <property type="entry name" value="NAD(P)-bd_dom_sf"/>
</dbReference>
<dbReference type="Pfam" id="PF13561">
    <property type="entry name" value="adh_short_C2"/>
    <property type="match status" value="1"/>
</dbReference>
<keyword evidence="4" id="KW-1185">Reference proteome</keyword>
<gene>
    <name evidence="3" type="ORF">ACFFLE_10700</name>
</gene>